<dbReference type="UniPathway" id="UPA00391"/>
<dbReference type="EMBL" id="APQD01000008">
    <property type="protein sequence ID" value="ENV83459.1"/>
    <property type="molecule type" value="Genomic_DNA"/>
</dbReference>
<comment type="pathway">
    <text evidence="8">Purine metabolism; 7-cyano-7-deazaguanine biosynthesis.</text>
</comment>
<evidence type="ECO:0000313" key="11">
    <source>
        <dbReference type="Proteomes" id="UP000018460"/>
    </source>
</evidence>
<evidence type="ECO:0000256" key="8">
    <source>
        <dbReference type="HAMAP-Rule" id="MF_00917"/>
    </source>
</evidence>
<comment type="cofactor">
    <cofactor evidence="8">
        <name>S-adenosyl-L-methionine</name>
        <dbReference type="ChEBI" id="CHEBI:59789"/>
    </cofactor>
    <text evidence="8">Binds 1 S-adenosyl-L-methionine per subunit.</text>
</comment>
<comment type="function">
    <text evidence="8">Catalyzes the complex heterocyclic radical-mediated conversion of 6-carboxy-5,6,7,8-tetrahydropterin (CPH4) to 7-carboxy-7-deazaguanine (CDG), a step common to the biosynthetic pathways of all 7-deazapurine-containing compounds.</text>
</comment>
<dbReference type="GO" id="GO:0051539">
    <property type="term" value="F:4 iron, 4 sulfur cluster binding"/>
    <property type="evidence" value="ECO:0007669"/>
    <property type="project" value="UniProtKB-UniRule"/>
</dbReference>
<keyword evidence="11" id="KW-1185">Reference proteome</keyword>
<dbReference type="SUPFAM" id="SSF102114">
    <property type="entry name" value="Radical SAM enzymes"/>
    <property type="match status" value="1"/>
</dbReference>
<comment type="catalytic activity">
    <reaction evidence="8">
        <text>6-carboxy-5,6,7,8-tetrahydropterin + H(+) = 7-carboxy-7-carbaguanine + NH4(+)</text>
        <dbReference type="Rhea" id="RHEA:27974"/>
        <dbReference type="ChEBI" id="CHEBI:15378"/>
        <dbReference type="ChEBI" id="CHEBI:28938"/>
        <dbReference type="ChEBI" id="CHEBI:61032"/>
        <dbReference type="ChEBI" id="CHEBI:61036"/>
        <dbReference type="EC" id="4.3.99.3"/>
    </reaction>
</comment>
<comment type="cofactor">
    <cofactor evidence="8">
        <name>[4Fe-4S] cluster</name>
        <dbReference type="ChEBI" id="CHEBI:49883"/>
    </cofactor>
    <text evidence="8">Binds 1 [4Fe-4S] cluster. The cluster is coordinated with 3 cysteines and an exchangeable S-adenosyl-L-methionine.</text>
</comment>
<dbReference type="SFLD" id="SFLDS00029">
    <property type="entry name" value="Radical_SAM"/>
    <property type="match status" value="1"/>
</dbReference>
<comment type="subunit">
    <text evidence="8">Homodimer.</text>
</comment>
<dbReference type="NCBIfam" id="TIGR04349">
    <property type="entry name" value="rSAM_QueE_gams"/>
    <property type="match status" value="1"/>
</dbReference>
<dbReference type="GO" id="GO:1904047">
    <property type="term" value="F:S-adenosyl-L-methionine binding"/>
    <property type="evidence" value="ECO:0007669"/>
    <property type="project" value="UniProtKB-UniRule"/>
</dbReference>
<dbReference type="GO" id="GO:0000287">
    <property type="term" value="F:magnesium ion binding"/>
    <property type="evidence" value="ECO:0007669"/>
    <property type="project" value="UniProtKB-UniRule"/>
</dbReference>
<evidence type="ECO:0000256" key="3">
    <source>
        <dbReference type="ARBA" id="ARBA00022723"/>
    </source>
</evidence>
<keyword evidence="2 8" id="KW-0949">S-adenosyl-L-methionine</keyword>
<feature type="binding site" evidence="8">
    <location>
        <position position="61"/>
    </location>
    <ligand>
        <name>[4Fe-4S] cluster</name>
        <dbReference type="ChEBI" id="CHEBI:49883"/>
        <note>4Fe-4S-S-AdoMet</note>
    </ligand>
</feature>
<dbReference type="InterPro" id="IPR024924">
    <property type="entry name" value="7-CO-7-deazaguanine_synth-like"/>
</dbReference>
<proteinExistence type="inferred from homology"/>
<feature type="binding site" evidence="8">
    <location>
        <position position="65"/>
    </location>
    <ligand>
        <name>[4Fe-4S] cluster</name>
        <dbReference type="ChEBI" id="CHEBI:49883"/>
        <note>4Fe-4S-S-AdoMet</note>
    </ligand>
</feature>
<dbReference type="Gene3D" id="3.20.20.70">
    <property type="entry name" value="Aldolase class I"/>
    <property type="match status" value="1"/>
</dbReference>
<keyword evidence="8" id="KW-0671">Queuosine biosynthesis</keyword>
<evidence type="ECO:0000256" key="5">
    <source>
        <dbReference type="ARBA" id="ARBA00023004"/>
    </source>
</evidence>
<evidence type="ECO:0000256" key="6">
    <source>
        <dbReference type="ARBA" id="ARBA00023014"/>
    </source>
</evidence>
<comment type="cofactor">
    <cofactor evidence="8">
        <name>Mg(2+)</name>
        <dbReference type="ChEBI" id="CHEBI:18420"/>
    </cofactor>
</comment>
<reference evidence="10 11" key="1">
    <citation type="submission" date="2013-02" db="EMBL/GenBank/DDBJ databases">
        <title>The Genome Sequence of Acinetobacter bouvetii CIP 107468.</title>
        <authorList>
            <consortium name="The Broad Institute Genome Sequencing Platform"/>
            <consortium name="The Broad Institute Genome Sequencing Center for Infectious Disease"/>
            <person name="Cerqueira G."/>
            <person name="Feldgarden M."/>
            <person name="Courvalin P."/>
            <person name="Perichon B."/>
            <person name="Grillot-Courvalin C."/>
            <person name="Clermont D."/>
            <person name="Rocha E."/>
            <person name="Yoon E.-J."/>
            <person name="Nemec A."/>
            <person name="Walker B."/>
            <person name="Young S.K."/>
            <person name="Zeng Q."/>
            <person name="Gargeya S."/>
            <person name="Fitzgerald M."/>
            <person name="Haas B."/>
            <person name="Abouelleil A."/>
            <person name="Alvarado L."/>
            <person name="Arachchi H.M."/>
            <person name="Berlin A.M."/>
            <person name="Chapman S.B."/>
            <person name="Dewar J."/>
            <person name="Goldberg J."/>
            <person name="Griggs A."/>
            <person name="Gujja S."/>
            <person name="Hansen M."/>
            <person name="Howarth C."/>
            <person name="Imamovic A."/>
            <person name="Larimer J."/>
            <person name="McCowan C."/>
            <person name="Murphy C."/>
            <person name="Neiman D."/>
            <person name="Pearson M."/>
            <person name="Priest M."/>
            <person name="Roberts A."/>
            <person name="Saif S."/>
            <person name="Shea T."/>
            <person name="Sisk P."/>
            <person name="Sykes S."/>
            <person name="Wortman J."/>
            <person name="Nusbaum C."/>
            <person name="Birren B."/>
        </authorList>
    </citation>
    <scope>NUCLEOTIDE SEQUENCE [LARGE SCALE GENOMIC DNA]</scope>
    <source>
        <strain evidence="10 11">CIP 107468</strain>
    </source>
</reference>
<organism evidence="10 11">
    <name type="scientific">Acinetobacter bouvetii DSM 14964 = CIP 107468</name>
    <dbReference type="NCBI Taxonomy" id="1120925"/>
    <lineage>
        <taxon>Bacteria</taxon>
        <taxon>Pseudomonadati</taxon>
        <taxon>Pseudomonadota</taxon>
        <taxon>Gammaproteobacteria</taxon>
        <taxon>Moraxellales</taxon>
        <taxon>Moraxellaceae</taxon>
        <taxon>Acinetobacter</taxon>
    </lineage>
</organism>
<dbReference type="eggNOG" id="COG0602">
    <property type="taxonomic scope" value="Bacteria"/>
</dbReference>
<dbReference type="GO" id="GO:0016840">
    <property type="term" value="F:carbon-nitrogen lyase activity"/>
    <property type="evidence" value="ECO:0007669"/>
    <property type="project" value="UniProtKB-UniRule"/>
</dbReference>
<keyword evidence="6 8" id="KW-0411">Iron-sulfur</keyword>
<dbReference type="CDD" id="cd01335">
    <property type="entry name" value="Radical_SAM"/>
    <property type="match status" value="1"/>
</dbReference>
<dbReference type="PIRSF" id="PIRSF000370">
    <property type="entry name" value="QueE"/>
    <property type="match status" value="1"/>
</dbReference>
<keyword evidence="1 8" id="KW-0004">4Fe-4S</keyword>
<name>N9DL79_9GAMM</name>
<feature type="binding site" evidence="8">
    <location>
        <position position="100"/>
    </location>
    <ligand>
        <name>substrate</name>
    </ligand>
</feature>
<feature type="binding site" evidence="8">
    <location>
        <position position="70"/>
    </location>
    <ligand>
        <name>Mg(2+)</name>
        <dbReference type="ChEBI" id="CHEBI:18420"/>
    </ligand>
</feature>
<gene>
    <name evidence="8" type="primary">queE</name>
    <name evidence="10" type="ORF">F941_01087</name>
</gene>
<dbReference type="AlphaFoldDB" id="N9DL79"/>
<feature type="binding site" evidence="8">
    <location>
        <begin position="67"/>
        <end position="69"/>
    </location>
    <ligand>
        <name>S-adenosyl-L-methionine</name>
        <dbReference type="ChEBI" id="CHEBI:59789"/>
    </ligand>
</feature>
<keyword evidence="5 8" id="KW-0408">Iron</keyword>
<dbReference type="Pfam" id="PF04055">
    <property type="entry name" value="Radical_SAM"/>
    <property type="match status" value="1"/>
</dbReference>
<dbReference type="EC" id="4.3.99.3" evidence="8"/>
<dbReference type="Proteomes" id="UP000018460">
    <property type="component" value="Unassembled WGS sequence"/>
</dbReference>
<feature type="binding site" evidence="8">
    <location>
        <position position="102"/>
    </location>
    <ligand>
        <name>S-adenosyl-L-methionine</name>
        <dbReference type="ChEBI" id="CHEBI:59789"/>
    </ligand>
</feature>
<evidence type="ECO:0000256" key="7">
    <source>
        <dbReference type="ARBA" id="ARBA00023239"/>
    </source>
</evidence>
<feature type="domain" description="Radical SAM core" evidence="9">
    <location>
        <begin position="48"/>
        <end position="228"/>
    </location>
</feature>
<evidence type="ECO:0000256" key="2">
    <source>
        <dbReference type="ARBA" id="ARBA00022691"/>
    </source>
</evidence>
<evidence type="ECO:0000256" key="1">
    <source>
        <dbReference type="ARBA" id="ARBA00022485"/>
    </source>
</evidence>
<keyword evidence="7 8" id="KW-0456">Lyase</keyword>
<dbReference type="GO" id="GO:0008616">
    <property type="term" value="P:tRNA queuosine(34) biosynthetic process"/>
    <property type="evidence" value="ECO:0007669"/>
    <property type="project" value="UniProtKB-UniRule"/>
</dbReference>
<dbReference type="InterPro" id="IPR013785">
    <property type="entry name" value="Aldolase_TIM"/>
</dbReference>
<protein>
    <recommendedName>
        <fullName evidence="8">7-carboxy-7-deazaguanine synthase</fullName>
        <shortName evidence="8">CDG synthase</shortName>
        <ecNumber evidence="8">4.3.99.3</ecNumber>
    </recommendedName>
    <alternativeName>
        <fullName evidence="8">Queuosine biosynthesis protein QueE</fullName>
    </alternativeName>
</protein>
<evidence type="ECO:0000256" key="4">
    <source>
        <dbReference type="ARBA" id="ARBA00022842"/>
    </source>
</evidence>
<keyword evidence="4 8" id="KW-0460">Magnesium</keyword>
<dbReference type="PANTHER" id="PTHR42836:SF1">
    <property type="entry name" value="7-CARBOXY-7-DEAZAGUANINE SYNTHASE"/>
    <property type="match status" value="1"/>
</dbReference>
<dbReference type="HAMAP" id="MF_00917">
    <property type="entry name" value="QueE"/>
    <property type="match status" value="1"/>
</dbReference>
<dbReference type="PATRIC" id="fig|1120925.3.peg.1164"/>
<evidence type="ECO:0000259" key="9">
    <source>
        <dbReference type="PROSITE" id="PS51918"/>
    </source>
</evidence>
<feature type="binding site" evidence="8">
    <location>
        <position position="68"/>
    </location>
    <ligand>
        <name>[4Fe-4S] cluster</name>
        <dbReference type="ChEBI" id="CHEBI:49883"/>
        <note>4Fe-4S-S-AdoMet</note>
    </ligand>
</feature>
<dbReference type="InterPro" id="IPR007197">
    <property type="entry name" value="rSAM"/>
</dbReference>
<evidence type="ECO:0000313" key="10">
    <source>
        <dbReference type="EMBL" id="ENV83459.1"/>
    </source>
</evidence>
<feature type="binding site" evidence="8">
    <location>
        <position position="57"/>
    </location>
    <ligand>
        <name>substrate</name>
    </ligand>
</feature>
<comment type="similarity">
    <text evidence="8">Belongs to the radical SAM superfamily. 7-carboxy-7-deazaguanine synthase family.</text>
</comment>
<dbReference type="PROSITE" id="PS51918">
    <property type="entry name" value="RADICAL_SAM"/>
    <property type="match status" value="1"/>
</dbReference>
<dbReference type="InterPro" id="IPR058240">
    <property type="entry name" value="rSAM_sf"/>
</dbReference>
<dbReference type="InterPro" id="IPR027621">
    <property type="entry name" value="rSAM_QueE_gams"/>
</dbReference>
<keyword evidence="3 8" id="KW-0479">Metal-binding</keyword>
<dbReference type="PANTHER" id="PTHR42836">
    <property type="entry name" value="7-CARBOXY-7-DEAZAGUANINE SYNTHASE"/>
    <property type="match status" value="1"/>
</dbReference>
<accession>N9DL79</accession>
<comment type="caution">
    <text evidence="10">The sequence shown here is derived from an EMBL/GenBank/DDBJ whole genome shotgun (WGS) entry which is preliminary data.</text>
</comment>
<feature type="binding site" evidence="8">
    <location>
        <begin position="42"/>
        <end position="44"/>
    </location>
    <ligand>
        <name>substrate</name>
    </ligand>
</feature>
<comment type="caution">
    <text evidence="8">Lacks conserved residue(s) required for the propagation of feature annotation.</text>
</comment>
<sequence length="251" mass="28177">MTVEILFFCLWLFFVMSTLRSSAIPVSDPSAGLRITEIFYSLQGEANTAGLPTVFIRLTGCPLRCTYCDTTYSFEGGERQSLDDIIQTALDFKTPFICVTGGEPLAQPNALPLMQRLADLGCEVSLETSGALDVSKVDPRVSKVLDLKTPASGESARNLLSNIDYLTEHDQIKFVICNREDYEWSKQQVEQLKLNEKAGTIWFSPAFAVEKGAVRLPQLARDLAQWILEDHLPVRFQLQLHKLLWNDETGR</sequence>